<keyword evidence="3" id="KW-1185">Reference proteome</keyword>
<dbReference type="Proteomes" id="UP000325466">
    <property type="component" value="Unassembled WGS sequence"/>
</dbReference>
<evidence type="ECO:0000313" key="3">
    <source>
        <dbReference type="Proteomes" id="UP000325466"/>
    </source>
</evidence>
<dbReference type="InterPro" id="IPR032330">
    <property type="entry name" value="EF-G-binding_C"/>
</dbReference>
<evidence type="ECO:0000313" key="2">
    <source>
        <dbReference type="EMBL" id="GES36974.1"/>
    </source>
</evidence>
<protein>
    <recommendedName>
        <fullName evidence="1">Elongation factor G-binding protein C-terminal treble-clef zinc-finger domain-containing protein</fullName>
    </recommendedName>
</protein>
<organism evidence="2 3">
    <name type="scientific">Rhodococcus aetherivorans</name>
    <dbReference type="NCBI Taxonomy" id="191292"/>
    <lineage>
        <taxon>Bacteria</taxon>
        <taxon>Bacillati</taxon>
        <taxon>Actinomycetota</taxon>
        <taxon>Actinomycetes</taxon>
        <taxon>Mycobacteriales</taxon>
        <taxon>Nocardiaceae</taxon>
        <taxon>Rhodococcus</taxon>
    </lineage>
</organism>
<sequence length="168" mass="18576">MMQAPSRDDVLGSFVNSSRSKIRTVTFPPDFDTVRWAELDFFGWTDPRAPLRAYLIAQHAGQVIGIELRQAETDRSRPRSTMCTICHAVHRIGGTALFTARKAGAGGKAGNSIGTYMCSNFACSLYVRELLPLPGNQPDRALPSETRIRHLETRLGGFIGRVLDEQDP</sequence>
<proteinExistence type="predicted"/>
<reference evidence="2 3" key="1">
    <citation type="journal article" date="2018" name="Biodegradation">
        <title>1,4-Dioxane degradation characteristics of Rhodococcus aetherivorans JCM 14343.</title>
        <authorList>
            <person name="Inoue D."/>
            <person name="Tsunoda T."/>
            <person name="Yamamoto N."/>
            <person name="Ike M."/>
            <person name="Sei K."/>
        </authorList>
    </citation>
    <scope>NUCLEOTIDE SEQUENCE [LARGE SCALE GENOMIC DNA]</scope>
    <source>
        <strain evidence="2 3">JCM 14343</strain>
    </source>
</reference>
<dbReference type="EMBL" id="BLAH01000076">
    <property type="protein sequence ID" value="GES36974.1"/>
    <property type="molecule type" value="Genomic_DNA"/>
</dbReference>
<gene>
    <name evidence="2" type="ORF">RAJCM14343_2228</name>
</gene>
<name>A0ABQ0YKH0_9NOCA</name>
<dbReference type="Pfam" id="PF16571">
    <property type="entry name" value="FBP_C"/>
    <property type="match status" value="1"/>
</dbReference>
<comment type="caution">
    <text evidence="2">The sequence shown here is derived from an EMBL/GenBank/DDBJ whole genome shotgun (WGS) entry which is preliminary data.</text>
</comment>
<accession>A0ABQ0YKH0</accession>
<feature type="domain" description="Elongation factor G-binding protein C-terminal treble-clef zinc-finger" evidence="1">
    <location>
        <begin position="10"/>
        <end position="162"/>
    </location>
</feature>
<evidence type="ECO:0000259" key="1">
    <source>
        <dbReference type="Pfam" id="PF16571"/>
    </source>
</evidence>